<dbReference type="Proteomes" id="UP000247152">
    <property type="component" value="Unassembled WGS sequence"/>
</dbReference>
<protein>
    <submittedName>
        <fullName evidence="1">Uncharacterized protein</fullName>
    </submittedName>
</protein>
<organism evidence="1 2">
    <name type="scientific">Legionella qingyii</name>
    <dbReference type="NCBI Taxonomy" id="2184757"/>
    <lineage>
        <taxon>Bacteria</taxon>
        <taxon>Pseudomonadati</taxon>
        <taxon>Pseudomonadota</taxon>
        <taxon>Gammaproteobacteria</taxon>
        <taxon>Legionellales</taxon>
        <taxon>Legionellaceae</taxon>
        <taxon>Legionella</taxon>
    </lineage>
</organism>
<accession>A0A317U289</accession>
<evidence type="ECO:0000313" key="1">
    <source>
        <dbReference type="EMBL" id="PWY54927.1"/>
    </source>
</evidence>
<gene>
    <name evidence="1" type="ORF">DGG96_14440</name>
</gene>
<dbReference type="AlphaFoldDB" id="A0A317U289"/>
<comment type="caution">
    <text evidence="1">The sequence shown here is derived from an EMBL/GenBank/DDBJ whole genome shotgun (WGS) entry which is preliminary data.</text>
</comment>
<dbReference type="EMBL" id="QHJG01000024">
    <property type="protein sequence ID" value="PWY54927.1"/>
    <property type="molecule type" value="Genomic_DNA"/>
</dbReference>
<proteinExistence type="predicted"/>
<sequence>MAIPASISNIPKVFVVSANVDVGSIFSLLGFVTSGFFISDVIGSGSKILVYYEKLFCNVVRDLFVVYAHFDYVSEDLLGFRYDLTVYRKLGVVEVTISLRIVP</sequence>
<evidence type="ECO:0000313" key="2">
    <source>
        <dbReference type="Proteomes" id="UP000247152"/>
    </source>
</evidence>
<reference evidence="1 2" key="1">
    <citation type="submission" date="2018-05" db="EMBL/GenBank/DDBJ databases">
        <title>Legionella qingyii sp.nov., whole genome shotgun sequence.</title>
        <authorList>
            <person name="Wu H."/>
            <person name="Zhu Q."/>
            <person name="Hu C."/>
        </authorList>
    </citation>
    <scope>NUCLEOTIDE SEQUENCE [LARGE SCALE GENOMIC DNA]</scope>
    <source>
        <strain evidence="1 2">HEB18</strain>
    </source>
</reference>
<name>A0A317U289_9GAMM</name>